<gene>
    <name evidence="1" type="ORF">LCGC14_1849600</name>
</gene>
<dbReference type="NCBIfam" id="TIGR02215">
    <property type="entry name" value="phage_chp_gp8"/>
    <property type="match status" value="1"/>
</dbReference>
<dbReference type="EMBL" id="LAZR01018561">
    <property type="protein sequence ID" value="KKL95935.1"/>
    <property type="molecule type" value="Genomic_DNA"/>
</dbReference>
<proteinExistence type="predicted"/>
<dbReference type="InterPro" id="IPR011738">
    <property type="entry name" value="Phage_CHP"/>
</dbReference>
<dbReference type="Gene3D" id="1.10.3230.30">
    <property type="entry name" value="Phage gp6-like head-tail connector protein"/>
    <property type="match status" value="1"/>
</dbReference>
<dbReference type="CDD" id="cd08054">
    <property type="entry name" value="gp6"/>
    <property type="match status" value="1"/>
</dbReference>
<evidence type="ECO:0008006" key="2">
    <source>
        <dbReference type="Google" id="ProtNLM"/>
    </source>
</evidence>
<reference evidence="1" key="1">
    <citation type="journal article" date="2015" name="Nature">
        <title>Complex archaea that bridge the gap between prokaryotes and eukaryotes.</title>
        <authorList>
            <person name="Spang A."/>
            <person name="Saw J.H."/>
            <person name="Jorgensen S.L."/>
            <person name="Zaremba-Niedzwiedzka K."/>
            <person name="Martijn J."/>
            <person name="Lind A.E."/>
            <person name="van Eijk R."/>
            <person name="Schleper C."/>
            <person name="Guy L."/>
            <person name="Ettema T.J."/>
        </authorList>
    </citation>
    <scope>NUCLEOTIDE SEQUENCE</scope>
</reference>
<dbReference type="AlphaFoldDB" id="A0A0F9IQA3"/>
<name>A0A0F9IQA3_9ZZZZ</name>
<organism evidence="1">
    <name type="scientific">marine sediment metagenome</name>
    <dbReference type="NCBI Taxonomy" id="412755"/>
    <lineage>
        <taxon>unclassified sequences</taxon>
        <taxon>metagenomes</taxon>
        <taxon>ecological metagenomes</taxon>
    </lineage>
</organism>
<accession>A0A0F9IQA3</accession>
<protein>
    <recommendedName>
        <fullName evidence="2">Phage gp6-like head-tail connector protein</fullName>
    </recommendedName>
</protein>
<comment type="caution">
    <text evidence="1">The sequence shown here is derived from an EMBL/GenBank/DDBJ whole genome shotgun (WGS) entry which is preliminary data.</text>
</comment>
<evidence type="ECO:0000313" key="1">
    <source>
        <dbReference type="EMBL" id="KKL95935.1"/>
    </source>
</evidence>
<sequence length="236" mass="26321">MGSATEYLMQFNSDLNAGLSSGVTFELVTAPEEEPLTLTQIKDNLRLRHNRFDELLTRILPEARQWIEMATGQMFIEQTWRQIHNGTGSLLVGLGRSALPFSRASNIVNLHLEKARSIVSVKVWPTMQSTSMTTIDSDDYFLSGQSLIPRTTWPSTRGVGGFEVEYKVGHGLDAANFASAGMALPLRRALDFLVAYMFENPGDNTSFEATTAGRSSLRLLPPEAMQLLEPYIRYEL</sequence>